<comment type="similarity">
    <text evidence="1">Belongs to the non-flavoprotein flavin reductase family.</text>
</comment>
<dbReference type="OrthoDB" id="9792858at2"/>
<dbReference type="EMBL" id="MDET01000039">
    <property type="protein sequence ID" value="OQM74109.1"/>
    <property type="molecule type" value="Genomic_DNA"/>
</dbReference>
<accession>A0A1V8RMB6</accession>
<dbReference type="PANTHER" id="PTHR30466">
    <property type="entry name" value="FLAVIN REDUCTASE"/>
    <property type="match status" value="1"/>
</dbReference>
<sequence length="173" mass="19173">MSLSSIDRAAPKISAEHFKEAMSRVSYTVSVVSTYSEDRFYGKTINTLAPVSAEDSSILISLYRKSDITQMIMQSGEFCVSVLGEAQKGIAEDFAKSTELANPFDRWKWGRMESGAPYLEGAVACFDCTLVNAIQHASHMILIGHIKAIVDGDIRPLLHHRRAYRPCADTIIQ</sequence>
<dbReference type="RefSeq" id="WP_080921064.1">
    <property type="nucleotide sequence ID" value="NZ_MDET01000039.1"/>
</dbReference>
<keyword evidence="2" id="KW-0560">Oxidoreductase</keyword>
<name>A0A1V8RMB6_9HYPH</name>
<dbReference type="InterPro" id="IPR012349">
    <property type="entry name" value="Split_barrel_FMN-bd"/>
</dbReference>
<dbReference type="GO" id="GO:0010181">
    <property type="term" value="F:FMN binding"/>
    <property type="evidence" value="ECO:0007669"/>
    <property type="project" value="InterPro"/>
</dbReference>
<protein>
    <recommendedName>
        <fullName evidence="3">Flavin reductase like domain-containing protein</fullName>
    </recommendedName>
</protein>
<evidence type="ECO:0000259" key="3">
    <source>
        <dbReference type="SMART" id="SM00903"/>
    </source>
</evidence>
<dbReference type="InterPro" id="IPR002563">
    <property type="entry name" value="Flavin_Rdtase-like_dom"/>
</dbReference>
<proteinExistence type="inferred from homology"/>
<dbReference type="AlphaFoldDB" id="A0A1V8RMB6"/>
<dbReference type="SUPFAM" id="SSF50475">
    <property type="entry name" value="FMN-binding split barrel"/>
    <property type="match status" value="1"/>
</dbReference>
<dbReference type="STRING" id="1873176.BFN67_22650"/>
<evidence type="ECO:0000256" key="1">
    <source>
        <dbReference type="ARBA" id="ARBA00008898"/>
    </source>
</evidence>
<dbReference type="Gene3D" id="2.30.110.10">
    <property type="entry name" value="Electron Transport, Fmn-binding Protein, Chain A"/>
    <property type="match status" value="1"/>
</dbReference>
<dbReference type="SMART" id="SM00903">
    <property type="entry name" value="Flavin_Reduct"/>
    <property type="match status" value="1"/>
</dbReference>
<evidence type="ECO:0000256" key="2">
    <source>
        <dbReference type="ARBA" id="ARBA00023002"/>
    </source>
</evidence>
<evidence type="ECO:0000313" key="4">
    <source>
        <dbReference type="EMBL" id="OQM74109.1"/>
    </source>
</evidence>
<gene>
    <name evidence="4" type="ORF">BFN67_22650</name>
</gene>
<dbReference type="Proteomes" id="UP000191905">
    <property type="component" value="Unassembled WGS sequence"/>
</dbReference>
<reference evidence="4 5" key="1">
    <citation type="journal article" date="2016" name="Int. J. Syst. Evol. Microbiol.">
        <title>Pseudaminobacter manganicus sp. nov., isolated from sludge of a manganese mine.</title>
        <authorList>
            <person name="Li J."/>
            <person name="Huang J."/>
            <person name="Liao S."/>
            <person name="Wang G."/>
        </authorList>
    </citation>
    <scope>NUCLEOTIDE SEQUENCE [LARGE SCALE GENOMIC DNA]</scope>
    <source>
        <strain evidence="4 5">JH-7</strain>
    </source>
</reference>
<evidence type="ECO:0000313" key="5">
    <source>
        <dbReference type="Proteomes" id="UP000191905"/>
    </source>
</evidence>
<organism evidence="4 5">
    <name type="scientific">Manganibacter manganicus</name>
    <dbReference type="NCBI Taxonomy" id="1873176"/>
    <lineage>
        <taxon>Bacteria</taxon>
        <taxon>Pseudomonadati</taxon>
        <taxon>Pseudomonadota</taxon>
        <taxon>Alphaproteobacteria</taxon>
        <taxon>Hyphomicrobiales</taxon>
        <taxon>Phyllobacteriaceae</taxon>
        <taxon>Manganibacter</taxon>
    </lineage>
</organism>
<comment type="caution">
    <text evidence="4">The sequence shown here is derived from an EMBL/GenBank/DDBJ whole genome shotgun (WGS) entry which is preliminary data.</text>
</comment>
<feature type="domain" description="Flavin reductase like" evidence="3">
    <location>
        <begin position="22"/>
        <end position="166"/>
    </location>
</feature>
<dbReference type="Pfam" id="PF01613">
    <property type="entry name" value="Flavin_Reduct"/>
    <property type="match status" value="1"/>
</dbReference>
<dbReference type="GO" id="GO:0042602">
    <property type="term" value="F:riboflavin reductase (NADPH) activity"/>
    <property type="evidence" value="ECO:0007669"/>
    <property type="project" value="TreeGrafter"/>
</dbReference>
<keyword evidence="5" id="KW-1185">Reference proteome</keyword>
<dbReference type="PANTHER" id="PTHR30466:SF11">
    <property type="entry name" value="FLAVIN-DEPENDENT MONOOXYGENASE, REDUCTASE SUBUNIT HSAB"/>
    <property type="match status" value="1"/>
</dbReference>
<dbReference type="InterPro" id="IPR050268">
    <property type="entry name" value="NADH-dep_flavin_reductase"/>
</dbReference>